<dbReference type="PROSITE" id="PS51123">
    <property type="entry name" value="OMPA_2"/>
    <property type="match status" value="1"/>
</dbReference>
<feature type="transmembrane region" description="Helical" evidence="3">
    <location>
        <begin position="33"/>
        <end position="50"/>
    </location>
</feature>
<dbReference type="Gene3D" id="3.30.1330.60">
    <property type="entry name" value="OmpA-like domain"/>
    <property type="match status" value="1"/>
</dbReference>
<evidence type="ECO:0000259" key="4">
    <source>
        <dbReference type="PROSITE" id="PS51123"/>
    </source>
</evidence>
<dbReference type="CDD" id="cd07185">
    <property type="entry name" value="OmpA_C-like"/>
    <property type="match status" value="1"/>
</dbReference>
<feature type="region of interest" description="Disordered" evidence="2">
    <location>
        <begin position="78"/>
        <end position="135"/>
    </location>
</feature>
<evidence type="ECO:0000313" key="5">
    <source>
        <dbReference type="EMBL" id="HFC91670.1"/>
    </source>
</evidence>
<dbReference type="GO" id="GO:0016020">
    <property type="term" value="C:membrane"/>
    <property type="evidence" value="ECO:0007669"/>
    <property type="project" value="UniProtKB-UniRule"/>
</dbReference>
<dbReference type="InterPro" id="IPR006665">
    <property type="entry name" value="OmpA-like"/>
</dbReference>
<reference evidence="5" key="1">
    <citation type="journal article" date="2020" name="mSystems">
        <title>Genome- and Community-Level Interaction Insights into Carbon Utilization and Element Cycling Functions of Hydrothermarchaeota in Hydrothermal Sediment.</title>
        <authorList>
            <person name="Zhou Z."/>
            <person name="Liu Y."/>
            <person name="Xu W."/>
            <person name="Pan J."/>
            <person name="Luo Z.H."/>
            <person name="Li M."/>
        </authorList>
    </citation>
    <scope>NUCLEOTIDE SEQUENCE [LARGE SCALE GENOMIC DNA]</scope>
    <source>
        <strain evidence="5">HyVt-493</strain>
    </source>
</reference>
<feature type="compositionally biased region" description="Basic and acidic residues" evidence="2">
    <location>
        <begin position="81"/>
        <end position="98"/>
    </location>
</feature>
<protein>
    <recommendedName>
        <fullName evidence="4">OmpA-like domain-containing protein</fullName>
    </recommendedName>
</protein>
<dbReference type="SUPFAM" id="SSF103088">
    <property type="entry name" value="OmpA-like"/>
    <property type="match status" value="1"/>
</dbReference>
<dbReference type="AlphaFoldDB" id="A0A7V2WUE0"/>
<evidence type="ECO:0000256" key="2">
    <source>
        <dbReference type="SAM" id="MobiDB-lite"/>
    </source>
</evidence>
<sequence>MLNFYFSSRMVEIITTWKNAMSKDKDSTTLQEYFISGIVILFFGLLYLFLSNDFNFGSSKDNLLPTLTVAQTATPNSLADRLADNDSDKQATQDETTRKTTGTASKEDSDTARKDSAQANAVPPKDTKSATPPQQAATLDASIDKNTQELQQLASGDTASTSPQIEEGESQGEDATGSDGAKTEAVDAPQNSGELIYKLPDGRPVEIAKDGFENNFKQAIENGDVGKPIIFDRVYFDSGSSKLRKQSNYQIQATAALLNTHKDINIAIRGHSDNKGSSKNNSILSLLRGGSMKKALVDLGIDPSRIQIEGLGDQEPIASNKTKRGRRNNRRIDLVIKK</sequence>
<dbReference type="InterPro" id="IPR036737">
    <property type="entry name" value="OmpA-like_sf"/>
</dbReference>
<gene>
    <name evidence="5" type="ORF">ENJ51_02530</name>
</gene>
<keyword evidence="3" id="KW-0812">Transmembrane</keyword>
<accession>A0A7V2WUE0</accession>
<feature type="compositionally biased region" description="Basic and acidic residues" evidence="2">
    <location>
        <begin position="105"/>
        <end position="116"/>
    </location>
</feature>
<keyword evidence="1 3" id="KW-0472">Membrane</keyword>
<feature type="region of interest" description="Disordered" evidence="2">
    <location>
        <begin position="152"/>
        <end position="198"/>
    </location>
</feature>
<keyword evidence="3" id="KW-1133">Transmembrane helix</keyword>
<organism evidence="5">
    <name type="scientific">Leucothrix mucor</name>
    <dbReference type="NCBI Taxonomy" id="45248"/>
    <lineage>
        <taxon>Bacteria</taxon>
        <taxon>Pseudomonadati</taxon>
        <taxon>Pseudomonadota</taxon>
        <taxon>Gammaproteobacteria</taxon>
        <taxon>Thiotrichales</taxon>
        <taxon>Thiotrichaceae</taxon>
        <taxon>Leucothrix</taxon>
    </lineage>
</organism>
<dbReference type="PANTHER" id="PTHR30329">
    <property type="entry name" value="STATOR ELEMENT OF FLAGELLAR MOTOR COMPLEX"/>
    <property type="match status" value="1"/>
</dbReference>
<dbReference type="Proteomes" id="UP000885750">
    <property type="component" value="Unassembled WGS sequence"/>
</dbReference>
<dbReference type="InterPro" id="IPR050330">
    <property type="entry name" value="Bact_OuterMem_StrucFunc"/>
</dbReference>
<comment type="caution">
    <text evidence="5">The sequence shown here is derived from an EMBL/GenBank/DDBJ whole genome shotgun (WGS) entry which is preliminary data.</text>
</comment>
<evidence type="ECO:0000256" key="1">
    <source>
        <dbReference type="PROSITE-ProRule" id="PRU00473"/>
    </source>
</evidence>
<dbReference type="PANTHER" id="PTHR30329:SF21">
    <property type="entry name" value="LIPOPROTEIN YIAD-RELATED"/>
    <property type="match status" value="1"/>
</dbReference>
<evidence type="ECO:0000256" key="3">
    <source>
        <dbReference type="SAM" id="Phobius"/>
    </source>
</evidence>
<feature type="domain" description="OmpA-like" evidence="4">
    <location>
        <begin position="223"/>
        <end position="338"/>
    </location>
</feature>
<name>A0A7V2WUE0_LEUMU</name>
<dbReference type="EMBL" id="DRMS01000101">
    <property type="protein sequence ID" value="HFC91670.1"/>
    <property type="molecule type" value="Genomic_DNA"/>
</dbReference>
<proteinExistence type="predicted"/>
<dbReference type="Pfam" id="PF00691">
    <property type="entry name" value="OmpA"/>
    <property type="match status" value="1"/>
</dbReference>
<feature type="compositionally biased region" description="Polar residues" evidence="2">
    <location>
        <begin position="152"/>
        <end position="164"/>
    </location>
</feature>